<keyword evidence="2" id="KW-1185">Reference proteome</keyword>
<evidence type="ECO:0000313" key="2">
    <source>
        <dbReference type="Proteomes" id="UP000237000"/>
    </source>
</evidence>
<evidence type="ECO:0008006" key="3">
    <source>
        <dbReference type="Google" id="ProtNLM"/>
    </source>
</evidence>
<dbReference type="OrthoDB" id="696485at2759"/>
<protein>
    <recommendedName>
        <fullName evidence="3">Reverse transcriptase zinc-binding domain-containing protein</fullName>
    </recommendedName>
</protein>
<sequence>MSISEDRVSQFNNNFLLSGWNFHLIINLNEREFTSYMALSNLLEGVTISEEAEDKRIWSFDRSKGFSCKSAFHFLRKEGCLQDLSFYNFIWEGLVLTEVKFFAWTLGVGKLHIIGKVEGKRCGVAPFGLLCGQFGRKETLKF</sequence>
<name>A0A2P5D5W2_TREOI</name>
<dbReference type="Proteomes" id="UP000237000">
    <property type="component" value="Unassembled WGS sequence"/>
</dbReference>
<dbReference type="InParanoid" id="A0A2P5D5W2"/>
<reference evidence="2" key="1">
    <citation type="submission" date="2016-06" db="EMBL/GenBank/DDBJ databases">
        <title>Parallel loss of symbiosis genes in relatives of nitrogen-fixing non-legume Parasponia.</title>
        <authorList>
            <person name="Van Velzen R."/>
            <person name="Holmer R."/>
            <person name="Bu F."/>
            <person name="Rutten L."/>
            <person name="Van Zeijl A."/>
            <person name="Liu W."/>
            <person name="Santuari L."/>
            <person name="Cao Q."/>
            <person name="Sharma T."/>
            <person name="Shen D."/>
            <person name="Roswanjaya Y."/>
            <person name="Wardhani T."/>
            <person name="Kalhor M.S."/>
            <person name="Jansen J."/>
            <person name="Van den Hoogen J."/>
            <person name="Gungor B."/>
            <person name="Hartog M."/>
            <person name="Hontelez J."/>
            <person name="Verver J."/>
            <person name="Yang W.-C."/>
            <person name="Schijlen E."/>
            <person name="Repin R."/>
            <person name="Schilthuizen M."/>
            <person name="Schranz E."/>
            <person name="Heidstra R."/>
            <person name="Miyata K."/>
            <person name="Fedorova E."/>
            <person name="Kohlen W."/>
            <person name="Bisseling T."/>
            <person name="Smit S."/>
            <person name="Geurts R."/>
        </authorList>
    </citation>
    <scope>NUCLEOTIDE SEQUENCE [LARGE SCALE GENOMIC DNA]</scope>
    <source>
        <strain evidence="2">cv. RG33-2</strain>
    </source>
</reference>
<dbReference type="EMBL" id="JXTC01000293">
    <property type="protein sequence ID" value="PON68667.1"/>
    <property type="molecule type" value="Genomic_DNA"/>
</dbReference>
<dbReference type="AlphaFoldDB" id="A0A2P5D5W2"/>
<gene>
    <name evidence="1" type="ORF">TorRG33x02_261470</name>
</gene>
<accession>A0A2P5D5W2</accession>
<evidence type="ECO:0000313" key="1">
    <source>
        <dbReference type="EMBL" id="PON68667.1"/>
    </source>
</evidence>
<organism evidence="1 2">
    <name type="scientific">Trema orientale</name>
    <name type="common">Charcoal tree</name>
    <name type="synonym">Celtis orientalis</name>
    <dbReference type="NCBI Taxonomy" id="63057"/>
    <lineage>
        <taxon>Eukaryota</taxon>
        <taxon>Viridiplantae</taxon>
        <taxon>Streptophyta</taxon>
        <taxon>Embryophyta</taxon>
        <taxon>Tracheophyta</taxon>
        <taxon>Spermatophyta</taxon>
        <taxon>Magnoliopsida</taxon>
        <taxon>eudicotyledons</taxon>
        <taxon>Gunneridae</taxon>
        <taxon>Pentapetalae</taxon>
        <taxon>rosids</taxon>
        <taxon>fabids</taxon>
        <taxon>Rosales</taxon>
        <taxon>Cannabaceae</taxon>
        <taxon>Trema</taxon>
    </lineage>
</organism>
<comment type="caution">
    <text evidence="1">The sequence shown here is derived from an EMBL/GenBank/DDBJ whole genome shotgun (WGS) entry which is preliminary data.</text>
</comment>
<proteinExistence type="predicted"/>